<dbReference type="eggNOG" id="KOG4176">
    <property type="taxonomic scope" value="Eukaryota"/>
</dbReference>
<organism evidence="3 4">
    <name type="scientific">Theobroma cacao</name>
    <name type="common">Cacao</name>
    <name type="synonym">Cocoa</name>
    <dbReference type="NCBI Taxonomy" id="3641"/>
    <lineage>
        <taxon>Eukaryota</taxon>
        <taxon>Viridiplantae</taxon>
        <taxon>Streptophyta</taxon>
        <taxon>Embryophyta</taxon>
        <taxon>Tracheophyta</taxon>
        <taxon>Spermatophyta</taxon>
        <taxon>Magnoliopsida</taxon>
        <taxon>eudicotyledons</taxon>
        <taxon>Gunneridae</taxon>
        <taxon>Pentapetalae</taxon>
        <taxon>rosids</taxon>
        <taxon>malvids</taxon>
        <taxon>Malvales</taxon>
        <taxon>Malvaceae</taxon>
        <taxon>Byttnerioideae</taxon>
        <taxon>Theobroma</taxon>
    </lineage>
</organism>
<dbReference type="EMBL" id="CM001879">
    <property type="protein sequence ID" value="EOX94851.1"/>
    <property type="molecule type" value="Genomic_DNA"/>
</dbReference>
<gene>
    <name evidence="3" type="ORF">TCM_004463</name>
</gene>
<feature type="compositionally biased region" description="Basic and acidic residues" evidence="2">
    <location>
        <begin position="115"/>
        <end position="130"/>
    </location>
</feature>
<dbReference type="STRING" id="3641.A0A061DRX6"/>
<evidence type="ECO:0000313" key="4">
    <source>
        <dbReference type="Proteomes" id="UP000026915"/>
    </source>
</evidence>
<reference evidence="3 4" key="1">
    <citation type="journal article" date="2013" name="Genome Biol.">
        <title>The genome sequence of the most widely cultivated cacao type and its use to identify candidate genes regulating pod color.</title>
        <authorList>
            <person name="Motamayor J.C."/>
            <person name="Mockaitis K."/>
            <person name="Schmutz J."/>
            <person name="Haiminen N."/>
            <person name="Iii D.L."/>
            <person name="Cornejo O."/>
            <person name="Findley S.D."/>
            <person name="Zheng P."/>
            <person name="Utro F."/>
            <person name="Royaert S."/>
            <person name="Saski C."/>
            <person name="Jenkins J."/>
            <person name="Podicheti R."/>
            <person name="Zhao M."/>
            <person name="Scheffler B.E."/>
            <person name="Stack J.C."/>
            <person name="Feltus F.A."/>
            <person name="Mustiga G.M."/>
            <person name="Amores F."/>
            <person name="Phillips W."/>
            <person name="Marelli J.P."/>
            <person name="May G.D."/>
            <person name="Shapiro H."/>
            <person name="Ma J."/>
            <person name="Bustamante C.D."/>
            <person name="Schnell R.J."/>
            <person name="Main D."/>
            <person name="Gilbert D."/>
            <person name="Parida L."/>
            <person name="Kuhn D.N."/>
        </authorList>
    </citation>
    <scope>NUCLEOTIDE SEQUENCE [LARGE SCALE GENOMIC DNA]</scope>
    <source>
        <strain evidence="4">cv. Matina 1-6</strain>
    </source>
</reference>
<dbReference type="GO" id="GO:0006402">
    <property type="term" value="P:mRNA catabolic process"/>
    <property type="evidence" value="ECO:0007669"/>
    <property type="project" value="InterPro"/>
</dbReference>
<evidence type="ECO:0000256" key="2">
    <source>
        <dbReference type="SAM" id="MobiDB-lite"/>
    </source>
</evidence>
<evidence type="ECO:0000256" key="1">
    <source>
        <dbReference type="ARBA" id="ARBA00007879"/>
    </source>
</evidence>
<evidence type="ECO:0000313" key="3">
    <source>
        <dbReference type="EMBL" id="EOX94851.1"/>
    </source>
</evidence>
<accession>A0A061DRX6</accession>
<dbReference type="FunCoup" id="A0A061DRX6">
    <property type="interactions" value="161"/>
</dbReference>
<dbReference type="GO" id="GO:0032451">
    <property type="term" value="F:demethylase activity"/>
    <property type="evidence" value="ECO:0007669"/>
    <property type="project" value="InterPro"/>
</dbReference>
<feature type="region of interest" description="Disordered" evidence="2">
    <location>
        <begin position="562"/>
        <end position="610"/>
    </location>
</feature>
<dbReference type="InterPro" id="IPR037151">
    <property type="entry name" value="AlkB-like_sf"/>
</dbReference>
<name>A0A061DRX6_THECC</name>
<dbReference type="OMA" id="VEICSNH"/>
<protein>
    <submittedName>
        <fullName evidence="3">Transport protein sec31 isoform 1</fullName>
    </submittedName>
</protein>
<dbReference type="Gramene" id="EOX94851">
    <property type="protein sequence ID" value="EOX94851"/>
    <property type="gene ID" value="TCM_004463"/>
</dbReference>
<comment type="similarity">
    <text evidence="1">Belongs to the alkB family.</text>
</comment>
<sequence>MPMAAGPASPRERAHAVGPTVVPMMQAVPAVADVFAKDSIISWFRGEFAAANAIIDALCAHLAQLHGGGAGGSEYEAVFSAIHRRRLNWIPVLQMQKYHSIADVAAELKKVAAKKTEEGGEDGDHKEEVKGGGGGEGDCLDDEKEKVAEKVMENEGNGEVGGEEEEDSPDSDITDSGNFIIKRKVKYVPEVKWGFEDFEVKAPRERERKGFAALTVTLICILVNDFTCSGDAGSQEVQHVEENVDICSNHEECDARPSQIKLTKGFSAKEHVKGHTVNVVKGLKLYEDVFTDSELAKLGDFVSELRAAGQNGELSGETFILFNKQIKGNKRELIQLGVPIFGHIIEEPMSNKQTINIEPIPALLQGVIEHLVQWQLIPEYKKPNGCIINFFDEGEYSQPFLKPPHLEQPISTLFLSESTMAFGRTLVSDSEGNYRGPLQLSLKEGSLLVMRGNSADMARHVMCPSPRNRVSITFFRVRPDTNQGQLPPASPQPGAMTLWEPGVPGPYAMSNGALNGYDYEALDMMPKWGVLRGPVVMLAPVRPMVVSPRKLPRGGTGVFLPWTMGGSRKPTKHLPPRAQKGRMLALPSPVEPNAAESTSEPGITIEGKSA</sequence>
<feature type="compositionally biased region" description="Basic and acidic residues" evidence="2">
    <location>
        <begin position="143"/>
        <end position="153"/>
    </location>
</feature>
<dbReference type="PANTHER" id="PTHR31447:SF2">
    <property type="entry name" value="RNA DEMETHYLASE ALKBH10B"/>
    <property type="match status" value="1"/>
</dbReference>
<dbReference type="Proteomes" id="UP000026915">
    <property type="component" value="Chromosome 1"/>
</dbReference>
<dbReference type="InterPro" id="IPR044842">
    <property type="entry name" value="ALKBH9B/ALKBH10B-like"/>
</dbReference>
<proteinExistence type="inferred from homology"/>
<feature type="compositionally biased region" description="Acidic residues" evidence="2">
    <location>
        <begin position="161"/>
        <end position="173"/>
    </location>
</feature>
<dbReference type="GO" id="GO:0003729">
    <property type="term" value="F:mRNA binding"/>
    <property type="evidence" value="ECO:0007669"/>
    <property type="project" value="InterPro"/>
</dbReference>
<feature type="region of interest" description="Disordered" evidence="2">
    <location>
        <begin position="115"/>
        <end position="176"/>
    </location>
</feature>
<dbReference type="SUPFAM" id="SSF51197">
    <property type="entry name" value="Clavaminate synthase-like"/>
    <property type="match status" value="1"/>
</dbReference>
<dbReference type="Gene3D" id="2.60.120.590">
    <property type="entry name" value="Alpha-ketoglutarate-dependent dioxygenase AlkB-like"/>
    <property type="match status" value="1"/>
</dbReference>
<keyword evidence="4" id="KW-1185">Reference proteome</keyword>
<dbReference type="InParanoid" id="A0A061DRX6"/>
<dbReference type="AlphaFoldDB" id="A0A061DRX6"/>
<dbReference type="PANTHER" id="PTHR31447">
    <property type="entry name" value="HYDROXYPROLINE-RICH GLYCOPROTEIN FAMILY PROTEIN-RELATED"/>
    <property type="match status" value="1"/>
</dbReference>